<name>A0AAI9GV45_KLEOX</name>
<organism evidence="1">
    <name type="scientific">Klebsiella oxytoca</name>
    <dbReference type="NCBI Taxonomy" id="571"/>
    <lineage>
        <taxon>Bacteria</taxon>
        <taxon>Pseudomonadati</taxon>
        <taxon>Pseudomonadota</taxon>
        <taxon>Gammaproteobacteria</taxon>
        <taxon>Enterobacterales</taxon>
        <taxon>Enterobacteriaceae</taxon>
        <taxon>Klebsiella/Raoultella group</taxon>
        <taxon>Klebsiella</taxon>
    </lineage>
</organism>
<dbReference type="EMBL" id="ABNOCX020000024">
    <property type="protein sequence ID" value="EML7085349.1"/>
    <property type="molecule type" value="Genomic_DNA"/>
</dbReference>
<reference evidence="1" key="3">
    <citation type="submission" date="2024-02" db="EMBL/GenBank/DDBJ databases">
        <authorList>
            <consortium name="Clinical and Environmental Microbiology Branch: Whole genome sequencing antimicrobial resistance pathogens in the healthcare setting"/>
        </authorList>
    </citation>
    <scope>NUCLEOTIDE SEQUENCE</scope>
    <source>
        <strain evidence="1">2023BB-00086</strain>
    </source>
</reference>
<dbReference type="RefSeq" id="WP_142448408.1">
    <property type="nucleotide sequence ID" value="NZ_CABGIA010000020.1"/>
</dbReference>
<dbReference type="EMBL" id="DACSEO010000029">
    <property type="protein sequence ID" value="HAT1682037.1"/>
    <property type="molecule type" value="Genomic_DNA"/>
</dbReference>
<dbReference type="Proteomes" id="UP000856143">
    <property type="component" value="Unassembled WGS sequence"/>
</dbReference>
<evidence type="ECO:0000313" key="1">
    <source>
        <dbReference type="EMBL" id="EML7085349.1"/>
    </source>
</evidence>
<sequence>MSLHKEKNPNLETKLYISTVEKPDLHSIIVHPNPLERKIFNSTSQTINIINAPDGSTIYKEGESDNYSEYICGCGCACCCGCGHDF</sequence>
<reference evidence="2" key="1">
    <citation type="journal article" date="2018" name="Genome Biol.">
        <title>SKESA: strategic k-mer extension for scrupulous assemblies.</title>
        <authorList>
            <person name="Souvorov A."/>
            <person name="Agarwala R."/>
            <person name="Lipman D.J."/>
        </authorList>
    </citation>
    <scope>NUCLEOTIDE SEQUENCE</scope>
    <source>
        <strain evidence="2">R404</strain>
    </source>
</reference>
<dbReference type="AlphaFoldDB" id="A0AAI9GV45"/>
<proteinExistence type="predicted"/>
<reference evidence="2" key="2">
    <citation type="submission" date="2020-11" db="EMBL/GenBank/DDBJ databases">
        <authorList>
            <consortium name="NCBI Pathogen Detection Project"/>
        </authorList>
    </citation>
    <scope>NUCLEOTIDE SEQUENCE</scope>
    <source>
        <strain evidence="2">R404</strain>
    </source>
</reference>
<evidence type="ECO:0000313" key="2">
    <source>
        <dbReference type="EMBL" id="HAT1682037.1"/>
    </source>
</evidence>
<comment type="caution">
    <text evidence="1">The sequence shown here is derived from an EMBL/GenBank/DDBJ whole genome shotgun (WGS) entry which is preliminary data.</text>
</comment>
<gene>
    <name evidence="2" type="ORF">I8Y21_002725</name>
    <name evidence="1" type="ORF">RYF40_005882</name>
</gene>
<protein>
    <submittedName>
        <fullName evidence="1">Uncharacterized protein</fullName>
    </submittedName>
</protein>
<accession>A0AAI9GV45</accession>